<dbReference type="OrthoDB" id="9775735at2"/>
<comment type="similarity">
    <text evidence="2">Belongs to the BCCT transporter (TC 2.A.15) family.</text>
</comment>
<evidence type="ECO:0000256" key="4">
    <source>
        <dbReference type="ARBA" id="ARBA00022475"/>
    </source>
</evidence>
<feature type="compositionally biased region" description="Basic and acidic residues" evidence="8">
    <location>
        <begin position="1"/>
        <end position="23"/>
    </location>
</feature>
<feature type="transmembrane region" description="Helical" evidence="9">
    <location>
        <begin position="318"/>
        <end position="338"/>
    </location>
</feature>
<sequence>MSGEHADHRTPREPEAPHRTLADREDEGSAPAGGDESTSPADRPLHVERIRAASRRAGETFGHLSLYTESVYPHGTHPALVPGIGVDEQRRRYTLDWLIFAVAGLATAAFVVWGVLAPEQVGEVTGDLFDWTMANAGWLFTVIASVITVFMLGLAISKYGRIRLGRDDEKPEYSNFAWIAMLFAAGLGVGVFFFGPSEPLTHFITPPPETYEAESVQALHRALAQSFYHWGFHAWGIYALVGASIAYVAYRRGRVPLFSSLFRTLFGQRHAEGFAGQLVDIFAIVATLFGTAASLGFAALQIGEGSRVAFGVEVSNPVIVVIIAILAIGFIVSAVSGISRGIRYLSSINIVLTLGVVLMVFLLGPTLFLLNLLPASLMEYLGEIFDMMGRTSSWGEETTAFQGWWTVFFWAWWIAWSPFVGIFIARISRGRTLRQFILCVMFIPSSLVTLCFGILGGASIWMYREGADGFSDDMSDEEVLFELVANIPFADWLPYLLMVIIAIFFITAADSASVIMGIMSTRGNPNPRRLVVVFWGLVMAGVSAVMILTSGDTAITGMQNLLMVAALPFTVVLILVMIAFLKELRSDPRTIREAYARQAVTDAVVEGVEAHGDDFAIAVHKTAPGEGAGRDFDTSTEDVTEWYQRTDEDDNPVEYDYATDSWADGWEPDEEAALDRAQRFAVPGTTPDDVSEADAQPNPGDEPTTASGDDSPPAGGEPHAGGEPTRNS</sequence>
<comment type="caution">
    <text evidence="10">The sequence shown here is derived from an EMBL/GenBank/DDBJ whole genome shotgun (WGS) entry which is preliminary data.</text>
</comment>
<comment type="subcellular location">
    <subcellularLocation>
        <location evidence="1">Cell membrane</location>
        <topology evidence="1">Multi-pass membrane protein</topology>
    </subcellularLocation>
</comment>
<reference evidence="10 11" key="1">
    <citation type="submission" date="2018-11" db="EMBL/GenBank/DDBJ databases">
        <title>Sequencing the genomes of 1000 actinobacteria strains.</title>
        <authorList>
            <person name="Klenk H.-P."/>
        </authorList>
    </citation>
    <scope>NUCLEOTIDE SEQUENCE [LARGE SCALE GENOMIC DNA]</scope>
    <source>
        <strain evidence="10 11">DSM 11294</strain>
    </source>
</reference>
<feature type="compositionally biased region" description="Low complexity" evidence="8">
    <location>
        <begin position="712"/>
        <end position="728"/>
    </location>
</feature>
<feature type="transmembrane region" description="Helical" evidence="9">
    <location>
        <begin position="492"/>
        <end position="518"/>
    </location>
</feature>
<keyword evidence="7 9" id="KW-0472">Membrane</keyword>
<keyword evidence="3" id="KW-0813">Transport</keyword>
<evidence type="ECO:0000256" key="1">
    <source>
        <dbReference type="ARBA" id="ARBA00004651"/>
    </source>
</evidence>
<dbReference type="EMBL" id="RKHK01000001">
    <property type="protein sequence ID" value="ROR72289.1"/>
    <property type="molecule type" value="Genomic_DNA"/>
</dbReference>
<dbReference type="GO" id="GO:0005886">
    <property type="term" value="C:plasma membrane"/>
    <property type="evidence" value="ECO:0007669"/>
    <property type="project" value="UniProtKB-SubCell"/>
</dbReference>
<dbReference type="RefSeq" id="WP_123302877.1">
    <property type="nucleotide sequence ID" value="NZ_RKHK01000001.1"/>
</dbReference>
<feature type="region of interest" description="Disordered" evidence="8">
    <location>
        <begin position="677"/>
        <end position="728"/>
    </location>
</feature>
<feature type="transmembrane region" description="Helical" evidence="9">
    <location>
        <begin position="176"/>
        <end position="195"/>
    </location>
</feature>
<feature type="region of interest" description="Disordered" evidence="8">
    <location>
        <begin position="1"/>
        <end position="46"/>
    </location>
</feature>
<protein>
    <submittedName>
        <fullName evidence="10">Choline/carnitine/betaine transport</fullName>
    </submittedName>
</protein>
<keyword evidence="6 9" id="KW-1133">Transmembrane helix</keyword>
<feature type="transmembrane region" description="Helical" evidence="9">
    <location>
        <begin position="97"/>
        <end position="116"/>
    </location>
</feature>
<dbReference type="AlphaFoldDB" id="A0A3N2BAK4"/>
<feature type="transmembrane region" description="Helical" evidence="9">
    <location>
        <begin position="350"/>
        <end position="373"/>
    </location>
</feature>
<dbReference type="Proteomes" id="UP000280668">
    <property type="component" value="Unassembled WGS sequence"/>
</dbReference>
<feature type="transmembrane region" description="Helical" evidence="9">
    <location>
        <begin position="530"/>
        <end position="549"/>
    </location>
</feature>
<gene>
    <name evidence="10" type="ORF">EDD31_0639</name>
</gene>
<evidence type="ECO:0000256" key="3">
    <source>
        <dbReference type="ARBA" id="ARBA00022448"/>
    </source>
</evidence>
<evidence type="ECO:0000256" key="8">
    <source>
        <dbReference type="SAM" id="MobiDB-lite"/>
    </source>
</evidence>
<keyword evidence="11" id="KW-1185">Reference proteome</keyword>
<keyword evidence="4" id="KW-1003">Cell membrane</keyword>
<dbReference type="PANTHER" id="PTHR30047:SF7">
    <property type="entry name" value="HIGH-AFFINITY CHOLINE TRANSPORT PROTEIN"/>
    <property type="match status" value="1"/>
</dbReference>
<evidence type="ECO:0000256" key="7">
    <source>
        <dbReference type="ARBA" id="ARBA00023136"/>
    </source>
</evidence>
<feature type="transmembrane region" description="Helical" evidence="9">
    <location>
        <begin position="278"/>
        <end position="298"/>
    </location>
</feature>
<dbReference type="PANTHER" id="PTHR30047">
    <property type="entry name" value="HIGH-AFFINITY CHOLINE TRANSPORT PROTEIN-RELATED"/>
    <property type="match status" value="1"/>
</dbReference>
<dbReference type="GO" id="GO:0022857">
    <property type="term" value="F:transmembrane transporter activity"/>
    <property type="evidence" value="ECO:0007669"/>
    <property type="project" value="InterPro"/>
</dbReference>
<evidence type="ECO:0000256" key="5">
    <source>
        <dbReference type="ARBA" id="ARBA00022692"/>
    </source>
</evidence>
<evidence type="ECO:0000256" key="6">
    <source>
        <dbReference type="ARBA" id="ARBA00022989"/>
    </source>
</evidence>
<feature type="transmembrane region" description="Helical" evidence="9">
    <location>
        <begin position="136"/>
        <end position="156"/>
    </location>
</feature>
<evidence type="ECO:0000313" key="10">
    <source>
        <dbReference type="EMBL" id="ROR72289.1"/>
    </source>
</evidence>
<dbReference type="InterPro" id="IPR000060">
    <property type="entry name" value="BCCT_transptr"/>
</dbReference>
<feature type="transmembrane region" description="Helical" evidence="9">
    <location>
        <begin position="403"/>
        <end position="424"/>
    </location>
</feature>
<proteinExistence type="inferred from homology"/>
<name>A0A3N2BAK4_9MICO</name>
<evidence type="ECO:0000313" key="11">
    <source>
        <dbReference type="Proteomes" id="UP000280668"/>
    </source>
</evidence>
<evidence type="ECO:0000256" key="2">
    <source>
        <dbReference type="ARBA" id="ARBA00005658"/>
    </source>
</evidence>
<dbReference type="NCBIfam" id="TIGR00842">
    <property type="entry name" value="bcct"/>
    <property type="match status" value="1"/>
</dbReference>
<organism evidence="10 11">
    <name type="scientific">Bogoriella caseilytica</name>
    <dbReference type="NCBI Taxonomy" id="56055"/>
    <lineage>
        <taxon>Bacteria</taxon>
        <taxon>Bacillati</taxon>
        <taxon>Actinomycetota</taxon>
        <taxon>Actinomycetes</taxon>
        <taxon>Micrococcales</taxon>
        <taxon>Bogoriellaceae</taxon>
        <taxon>Bogoriella</taxon>
    </lineage>
</organism>
<evidence type="ECO:0000256" key="9">
    <source>
        <dbReference type="SAM" id="Phobius"/>
    </source>
</evidence>
<feature type="transmembrane region" description="Helical" evidence="9">
    <location>
        <begin position="436"/>
        <end position="463"/>
    </location>
</feature>
<accession>A0A3N2BAK4</accession>
<feature type="transmembrane region" description="Helical" evidence="9">
    <location>
        <begin position="227"/>
        <end position="250"/>
    </location>
</feature>
<keyword evidence="5 9" id="KW-0812">Transmembrane</keyword>
<dbReference type="Pfam" id="PF02028">
    <property type="entry name" value="BCCT"/>
    <property type="match status" value="1"/>
</dbReference>
<feature type="transmembrane region" description="Helical" evidence="9">
    <location>
        <begin position="561"/>
        <end position="581"/>
    </location>
</feature>